<protein>
    <submittedName>
        <fullName evidence="1">Uncharacterized protein</fullName>
    </submittedName>
</protein>
<dbReference type="AlphaFoldDB" id="A0A0G1YWE6"/>
<organism evidence="1 2">
    <name type="scientific">Candidatus Kaiserbacteria bacterium GW2011_GWA2_58_9</name>
    <dbReference type="NCBI Taxonomy" id="1618672"/>
    <lineage>
        <taxon>Bacteria</taxon>
        <taxon>Candidatus Kaiseribacteriota</taxon>
    </lineage>
</organism>
<comment type="caution">
    <text evidence="1">The sequence shown here is derived from an EMBL/GenBank/DDBJ whole genome shotgun (WGS) entry which is preliminary data.</text>
</comment>
<evidence type="ECO:0000313" key="2">
    <source>
        <dbReference type="Proteomes" id="UP000034789"/>
    </source>
</evidence>
<name>A0A0G1YWE6_9BACT</name>
<accession>A0A0G1YWE6</accession>
<dbReference type="Proteomes" id="UP000034789">
    <property type="component" value="Unassembled WGS sequence"/>
</dbReference>
<gene>
    <name evidence="1" type="ORF">UY98_C0010G0013</name>
</gene>
<proteinExistence type="predicted"/>
<evidence type="ECO:0000313" key="1">
    <source>
        <dbReference type="EMBL" id="KKW47515.1"/>
    </source>
</evidence>
<dbReference type="EMBL" id="LCSD01000010">
    <property type="protein sequence ID" value="KKW47515.1"/>
    <property type="molecule type" value="Genomic_DNA"/>
</dbReference>
<sequence length="29" mass="3520">MFTYWRTMVVHDFTIVNDLEEEDIGEESL</sequence>
<reference evidence="1 2" key="1">
    <citation type="journal article" date="2015" name="Nature">
        <title>rRNA introns, odd ribosomes, and small enigmatic genomes across a large radiation of phyla.</title>
        <authorList>
            <person name="Brown C.T."/>
            <person name="Hug L.A."/>
            <person name="Thomas B.C."/>
            <person name="Sharon I."/>
            <person name="Castelle C.J."/>
            <person name="Singh A."/>
            <person name="Wilkins M.J."/>
            <person name="Williams K.H."/>
            <person name="Banfield J.F."/>
        </authorList>
    </citation>
    <scope>NUCLEOTIDE SEQUENCE [LARGE SCALE GENOMIC DNA]</scope>
</reference>